<dbReference type="Pfam" id="PF06094">
    <property type="entry name" value="GGACT"/>
    <property type="match status" value="1"/>
</dbReference>
<dbReference type="PANTHER" id="PTHR12510">
    <property type="entry name" value="TROPONIN C-AKIN-1 PROTEIN"/>
    <property type="match status" value="1"/>
</dbReference>
<evidence type="ECO:0000256" key="1">
    <source>
        <dbReference type="ARBA" id="ARBA00008861"/>
    </source>
</evidence>
<dbReference type="InterPro" id="IPR039126">
    <property type="entry name" value="GGACT"/>
</dbReference>
<keyword evidence="6" id="KW-1185">Reference proteome</keyword>
<feature type="active site" description="Proton acceptor" evidence="2">
    <location>
        <position position="105"/>
    </location>
</feature>
<dbReference type="GO" id="GO:0005829">
    <property type="term" value="C:cytosol"/>
    <property type="evidence" value="ECO:0007669"/>
    <property type="project" value="TreeGrafter"/>
</dbReference>
<evidence type="ECO:0000259" key="4">
    <source>
        <dbReference type="Pfam" id="PF06094"/>
    </source>
</evidence>
<comment type="similarity">
    <text evidence="1 3">Belongs to the gamma-glutamylcyclotransferase family.</text>
</comment>
<feature type="domain" description="Gamma-glutamylcyclotransferase AIG2-like" evidence="4">
    <location>
        <begin position="32"/>
        <end position="138"/>
    </location>
</feature>
<dbReference type="Proteomes" id="UP000288587">
    <property type="component" value="Unassembled WGS sequence"/>
</dbReference>
<dbReference type="InterPro" id="IPR013024">
    <property type="entry name" value="GGCT-like"/>
</dbReference>
<gene>
    <name evidence="5" type="ORF">EOD73_02655</name>
</gene>
<dbReference type="GO" id="GO:0016740">
    <property type="term" value="F:transferase activity"/>
    <property type="evidence" value="ECO:0007669"/>
    <property type="project" value="UniProtKB-KW"/>
</dbReference>
<dbReference type="AlphaFoldDB" id="A0A3S2XW69"/>
<name>A0A3S2XW69_9BURK</name>
<keyword evidence="5" id="KW-0808">Transferase</keyword>
<protein>
    <recommendedName>
        <fullName evidence="3">Gamma-glutamylcyclotransferase family protein</fullName>
    </recommendedName>
</protein>
<dbReference type="InterPro" id="IPR009288">
    <property type="entry name" value="AIG2-like_dom"/>
</dbReference>
<comment type="caution">
    <text evidence="5">The sequence shown here is derived from an EMBL/GenBank/DDBJ whole genome shotgun (WGS) entry which is preliminary data.</text>
</comment>
<accession>A0A3S2XW69</accession>
<dbReference type="PANTHER" id="PTHR12510:SF4">
    <property type="entry name" value="GAMMA-GLUTAMYLAMINECYCLOTRANSFERASE"/>
    <property type="match status" value="1"/>
</dbReference>
<sequence length="180" mass="19611">MGLQVCVVGRAVCGQIPTGFASTNRGMATHLIFVYGTLQQGHRNAHINQGRTLPGRYRTVERWPLWVIGPSFLPWLSHTPGEGHAVLGELVEVDDAALARMDDLEQLDRPDWYRRAPIVVRHQDGGEAVEAQAYFGAPVRVTMETVHAGPLEAYTLDVAARFAAEPGAMADAASDRARLG</sequence>
<dbReference type="GO" id="GO:0061929">
    <property type="term" value="F:gamma-glutamylaminecyclotransferase activity"/>
    <property type="evidence" value="ECO:0007669"/>
    <property type="project" value="InterPro"/>
</dbReference>
<evidence type="ECO:0000256" key="3">
    <source>
        <dbReference type="RuleBase" id="RU367036"/>
    </source>
</evidence>
<organism evidence="5 6">
    <name type="scientific">Inhella crocodyli</name>
    <dbReference type="NCBI Taxonomy" id="2499851"/>
    <lineage>
        <taxon>Bacteria</taxon>
        <taxon>Pseudomonadati</taxon>
        <taxon>Pseudomonadota</taxon>
        <taxon>Betaproteobacteria</taxon>
        <taxon>Burkholderiales</taxon>
        <taxon>Sphaerotilaceae</taxon>
        <taxon>Inhella</taxon>
    </lineage>
</organism>
<evidence type="ECO:0000256" key="2">
    <source>
        <dbReference type="PIRSR" id="PIRSR639126-1"/>
    </source>
</evidence>
<dbReference type="Gene3D" id="3.10.490.10">
    <property type="entry name" value="Gamma-glutamyl cyclotransferase-like"/>
    <property type="match status" value="1"/>
</dbReference>
<evidence type="ECO:0000313" key="6">
    <source>
        <dbReference type="Proteomes" id="UP000288587"/>
    </source>
</evidence>
<reference evidence="5 6" key="1">
    <citation type="submission" date="2019-01" db="EMBL/GenBank/DDBJ databases">
        <authorList>
            <person name="Chen W.-M."/>
        </authorList>
    </citation>
    <scope>NUCLEOTIDE SEQUENCE [LARGE SCALE GENOMIC DNA]</scope>
    <source>
        <strain evidence="5 6">CCP-18</strain>
    </source>
</reference>
<evidence type="ECO:0000313" key="5">
    <source>
        <dbReference type="EMBL" id="RVT87935.1"/>
    </source>
</evidence>
<dbReference type="InterPro" id="IPR036568">
    <property type="entry name" value="GGCT-like_sf"/>
</dbReference>
<dbReference type="OrthoDB" id="8538589at2"/>
<proteinExistence type="inferred from homology"/>
<dbReference type="CDD" id="cd06661">
    <property type="entry name" value="GGCT_like"/>
    <property type="match status" value="1"/>
</dbReference>
<dbReference type="EMBL" id="SACM01000001">
    <property type="protein sequence ID" value="RVT87935.1"/>
    <property type="molecule type" value="Genomic_DNA"/>
</dbReference>
<dbReference type="SUPFAM" id="SSF110857">
    <property type="entry name" value="Gamma-glutamyl cyclotransferase-like"/>
    <property type="match status" value="1"/>
</dbReference>